<gene>
    <name evidence="7" type="ORF">COHA_000532</name>
</gene>
<feature type="transmembrane region" description="Helical" evidence="5">
    <location>
        <begin position="230"/>
        <end position="248"/>
    </location>
</feature>
<evidence type="ECO:0000256" key="2">
    <source>
        <dbReference type="ARBA" id="ARBA00022771"/>
    </source>
</evidence>
<evidence type="ECO:0000256" key="3">
    <source>
        <dbReference type="ARBA" id="ARBA00022833"/>
    </source>
</evidence>
<dbReference type="Gene3D" id="3.30.40.10">
    <property type="entry name" value="Zinc/RING finger domain, C3HC4 (zinc finger)"/>
    <property type="match status" value="1"/>
</dbReference>
<dbReference type="CDD" id="cd16495">
    <property type="entry name" value="RING_CH-C4HC3_MARCH"/>
    <property type="match status" value="1"/>
</dbReference>
<organism evidence="7 8">
    <name type="scientific">Chlorella ohadii</name>
    <dbReference type="NCBI Taxonomy" id="2649997"/>
    <lineage>
        <taxon>Eukaryota</taxon>
        <taxon>Viridiplantae</taxon>
        <taxon>Chlorophyta</taxon>
        <taxon>core chlorophytes</taxon>
        <taxon>Trebouxiophyceae</taxon>
        <taxon>Chlorellales</taxon>
        <taxon>Chlorellaceae</taxon>
        <taxon>Chlorella clade</taxon>
        <taxon>Chlorella</taxon>
    </lineage>
</organism>
<name>A0AAD5DWZ6_9CHLO</name>
<reference evidence="7" key="1">
    <citation type="submission" date="2020-11" db="EMBL/GenBank/DDBJ databases">
        <title>Chlorella ohadii genome sequencing and assembly.</title>
        <authorList>
            <person name="Murik O."/>
            <person name="Treves H."/>
            <person name="Kedem I."/>
            <person name="Shotland Y."/>
            <person name="Kaplan A."/>
        </authorList>
    </citation>
    <scope>NUCLEOTIDE SEQUENCE</scope>
    <source>
        <strain evidence="7">1</strain>
    </source>
</reference>
<feature type="transmembrane region" description="Helical" evidence="5">
    <location>
        <begin position="280"/>
        <end position="300"/>
    </location>
</feature>
<dbReference type="InterPro" id="IPR011016">
    <property type="entry name" value="Znf_RING-CH"/>
</dbReference>
<feature type="region of interest" description="Disordered" evidence="4">
    <location>
        <begin position="306"/>
        <end position="357"/>
    </location>
</feature>
<dbReference type="Proteomes" id="UP001205105">
    <property type="component" value="Unassembled WGS sequence"/>
</dbReference>
<feature type="region of interest" description="Disordered" evidence="4">
    <location>
        <begin position="1"/>
        <end position="28"/>
    </location>
</feature>
<keyword evidence="5" id="KW-1133">Transmembrane helix</keyword>
<comment type="caution">
    <text evidence="7">The sequence shown here is derived from an EMBL/GenBank/DDBJ whole genome shotgun (WGS) entry which is preliminary data.</text>
</comment>
<feature type="transmembrane region" description="Helical" evidence="5">
    <location>
        <begin position="255"/>
        <end position="274"/>
    </location>
</feature>
<dbReference type="SUPFAM" id="SSF57850">
    <property type="entry name" value="RING/U-box"/>
    <property type="match status" value="1"/>
</dbReference>
<keyword evidence="5" id="KW-0472">Membrane</keyword>
<evidence type="ECO:0000313" key="8">
    <source>
        <dbReference type="Proteomes" id="UP001205105"/>
    </source>
</evidence>
<feature type="domain" description="RING-CH-type" evidence="6">
    <location>
        <begin position="30"/>
        <end position="100"/>
    </location>
</feature>
<feature type="compositionally biased region" description="Low complexity" evidence="4">
    <location>
        <begin position="315"/>
        <end position="330"/>
    </location>
</feature>
<dbReference type="InterPro" id="IPR013083">
    <property type="entry name" value="Znf_RING/FYVE/PHD"/>
</dbReference>
<dbReference type="GO" id="GO:0008270">
    <property type="term" value="F:zinc ion binding"/>
    <property type="evidence" value="ECO:0007669"/>
    <property type="project" value="UniProtKB-KW"/>
</dbReference>
<dbReference type="PROSITE" id="PS51292">
    <property type="entry name" value="ZF_RING_CH"/>
    <property type="match status" value="1"/>
</dbReference>
<keyword evidence="1" id="KW-0479">Metal-binding</keyword>
<keyword evidence="2" id="KW-0863">Zinc-finger</keyword>
<protein>
    <recommendedName>
        <fullName evidence="6">RING-CH-type domain-containing protein</fullName>
    </recommendedName>
</protein>
<proteinExistence type="predicted"/>
<dbReference type="Pfam" id="PF12906">
    <property type="entry name" value="RINGv"/>
    <property type="match status" value="1"/>
</dbReference>
<dbReference type="AlphaFoldDB" id="A0AAD5DWZ6"/>
<dbReference type="PANTHER" id="PTHR46347">
    <property type="entry name" value="RING/FYVE/PHD ZINC FINGER SUPERFAMILY PROTEIN"/>
    <property type="match status" value="1"/>
</dbReference>
<keyword evidence="8" id="KW-1185">Reference proteome</keyword>
<dbReference type="PANTHER" id="PTHR46347:SF1">
    <property type="entry name" value="RING_FYVE_PHD ZINC FINGER SUPERFAMILY PROTEIN"/>
    <property type="match status" value="1"/>
</dbReference>
<keyword evidence="5" id="KW-0812">Transmembrane</keyword>
<sequence>MQTQQRRRVTVRAKPPPPVASGGAAGSASTENAAAATCRICWTEADSDDGGVLLSPCRCTGSQRYVHQRCLAAWMASVAERRSVHAARRCSVCQARYCGLPREMRLRESPAQLLKRHLDTLLASRAGVAASYYGACGLLFAVGSALHGAFVSVRRVHGLMTLSTTAPLDAVRQMLPYVLPSVATEALVSGDWQLPLVAVGRALQGMAVYYAGCQAEAAVLARWAALSPPLAVLATAAAVTVKYVGALVEWVNLSLLLLFGGMGLGFVRGLARAAVAPFHWAAKAAAALGQAALAAGSLLAGRRRRKASKCGGQGKQAEGEQAAGKQGAQQHRQRQRRGDRQPAEQQQQQRRRQQAGT</sequence>
<accession>A0AAD5DWZ6</accession>
<feature type="compositionally biased region" description="Basic residues" evidence="4">
    <location>
        <begin position="1"/>
        <end position="11"/>
    </location>
</feature>
<dbReference type="SMART" id="SM00744">
    <property type="entry name" value="RINGv"/>
    <property type="match status" value="1"/>
</dbReference>
<keyword evidence="3" id="KW-0862">Zinc</keyword>
<evidence type="ECO:0000256" key="5">
    <source>
        <dbReference type="SAM" id="Phobius"/>
    </source>
</evidence>
<dbReference type="EMBL" id="JADXDR010000011">
    <property type="protein sequence ID" value="KAI7845987.1"/>
    <property type="molecule type" value="Genomic_DNA"/>
</dbReference>
<evidence type="ECO:0000256" key="1">
    <source>
        <dbReference type="ARBA" id="ARBA00022723"/>
    </source>
</evidence>
<evidence type="ECO:0000259" key="6">
    <source>
        <dbReference type="PROSITE" id="PS51292"/>
    </source>
</evidence>
<feature type="transmembrane region" description="Helical" evidence="5">
    <location>
        <begin position="132"/>
        <end position="153"/>
    </location>
</feature>
<evidence type="ECO:0000256" key="4">
    <source>
        <dbReference type="SAM" id="MobiDB-lite"/>
    </source>
</evidence>
<evidence type="ECO:0000313" key="7">
    <source>
        <dbReference type="EMBL" id="KAI7845987.1"/>
    </source>
</evidence>